<dbReference type="PROSITE" id="PS01230">
    <property type="entry name" value="TRMA_1"/>
    <property type="match status" value="1"/>
</dbReference>
<keyword evidence="2 6" id="KW-0489">Methyltransferase</keyword>
<dbReference type="Gene3D" id="2.40.50.140">
    <property type="entry name" value="Nucleic acid-binding proteins"/>
    <property type="match status" value="1"/>
</dbReference>
<dbReference type="AlphaFoldDB" id="A0A4R1J976"/>
<evidence type="ECO:0000256" key="5">
    <source>
        <dbReference type="ARBA" id="ARBA00023014"/>
    </source>
</evidence>
<evidence type="ECO:0000313" key="8">
    <source>
        <dbReference type="EMBL" id="TCK47155.1"/>
    </source>
</evidence>
<dbReference type="Proteomes" id="UP000295565">
    <property type="component" value="Unassembled WGS sequence"/>
</dbReference>
<evidence type="ECO:0000256" key="4">
    <source>
        <dbReference type="ARBA" id="ARBA00022691"/>
    </source>
</evidence>
<keyword evidence="1" id="KW-0479">Metal-binding</keyword>
<comment type="caution">
    <text evidence="8">The sequence shown here is derived from an EMBL/GenBank/DDBJ whole genome shotgun (WGS) entry which is preliminary data.</text>
</comment>
<dbReference type="PANTHER" id="PTHR11061">
    <property type="entry name" value="RNA M5U METHYLTRANSFERASE"/>
    <property type="match status" value="1"/>
</dbReference>
<dbReference type="SUPFAM" id="SSF53335">
    <property type="entry name" value="S-adenosyl-L-methionine-dependent methyltransferases"/>
    <property type="match status" value="1"/>
</dbReference>
<evidence type="ECO:0000256" key="7">
    <source>
        <dbReference type="PROSITE-ProRule" id="PRU10015"/>
    </source>
</evidence>
<feature type="active site" description="Nucleophile" evidence="6">
    <location>
        <position position="390"/>
    </location>
</feature>
<dbReference type="InterPro" id="IPR030390">
    <property type="entry name" value="MeTrfase_TrmA_AS"/>
</dbReference>
<evidence type="ECO:0000256" key="6">
    <source>
        <dbReference type="PROSITE-ProRule" id="PRU01024"/>
    </source>
</evidence>
<name>A0A4R1J976_9GAMM</name>
<feature type="binding site" evidence="6">
    <location>
        <position position="296"/>
    </location>
    <ligand>
        <name>S-adenosyl-L-methionine</name>
        <dbReference type="ChEBI" id="CHEBI:59789"/>
    </ligand>
</feature>
<dbReference type="Gene3D" id="2.40.50.1070">
    <property type="match status" value="1"/>
</dbReference>
<feature type="active site" evidence="7">
    <location>
        <position position="390"/>
    </location>
</feature>
<dbReference type="PANTHER" id="PTHR11061:SF49">
    <property type="entry name" value="23S RRNA (URACIL(1939)-C(5))-METHYLTRANSFERASE RLMD"/>
    <property type="match status" value="1"/>
</dbReference>
<evidence type="ECO:0000313" key="9">
    <source>
        <dbReference type="Proteomes" id="UP000295565"/>
    </source>
</evidence>
<organism evidence="8 9">
    <name type="scientific">Celerinatantimonas diazotrophica</name>
    <dbReference type="NCBI Taxonomy" id="412034"/>
    <lineage>
        <taxon>Bacteria</taxon>
        <taxon>Pseudomonadati</taxon>
        <taxon>Pseudomonadota</taxon>
        <taxon>Gammaproteobacteria</taxon>
        <taxon>Celerinatantimonadaceae</taxon>
        <taxon>Celerinatantimonas</taxon>
    </lineage>
</organism>
<dbReference type="PROSITE" id="PS51687">
    <property type="entry name" value="SAM_MT_RNA_M5U"/>
    <property type="match status" value="1"/>
</dbReference>
<evidence type="ECO:0000256" key="2">
    <source>
        <dbReference type="ARBA" id="ARBA00022603"/>
    </source>
</evidence>
<dbReference type="InterPro" id="IPR012340">
    <property type="entry name" value="NA-bd_OB-fold"/>
</dbReference>
<proteinExistence type="inferred from homology"/>
<keyword evidence="1" id="KW-0408">Iron</keyword>
<dbReference type="GO" id="GO:0051539">
    <property type="term" value="F:4 iron, 4 sulfur cluster binding"/>
    <property type="evidence" value="ECO:0007669"/>
    <property type="project" value="UniProtKB-KW"/>
</dbReference>
<keyword evidence="5" id="KW-0411">Iron-sulfur</keyword>
<evidence type="ECO:0000256" key="3">
    <source>
        <dbReference type="ARBA" id="ARBA00022679"/>
    </source>
</evidence>
<keyword evidence="4 6" id="KW-0949">S-adenosyl-L-methionine</keyword>
<dbReference type="NCBIfam" id="TIGR00479">
    <property type="entry name" value="rumA"/>
    <property type="match status" value="1"/>
</dbReference>
<feature type="binding site" evidence="6">
    <location>
        <position position="267"/>
    </location>
    <ligand>
        <name>S-adenosyl-L-methionine</name>
        <dbReference type="ChEBI" id="CHEBI:59789"/>
    </ligand>
</feature>
<dbReference type="InterPro" id="IPR029063">
    <property type="entry name" value="SAM-dependent_MTases_sf"/>
</dbReference>
<dbReference type="InterPro" id="IPR010280">
    <property type="entry name" value="U5_MeTrfase_fam"/>
</dbReference>
<dbReference type="EMBL" id="SMGD01000015">
    <property type="protein sequence ID" value="TCK47155.1"/>
    <property type="molecule type" value="Genomic_DNA"/>
</dbReference>
<sequence length="433" mass="48890">MVQFYKIKHSSKNNPTVFKGFVSAIDHRLQGIIHYQQQTYFAQDVLPEEEVQLKVTGKRKAQLLKVLQADPRRIKPACQYYGQCGGCQGQILSFDEQLNLKAPEVKRLIEQLSGYEQLMPPQLFYGQDWRYRRVTRLATWFDHRRGWQLGFRQSQSKQLVQIDSCLVLQESLNALIPPLQGLLNAFSKSAKLGHVELYDCLPQPAVRLRLTSALTAKQRQLCTQFANEQQVSFFVSDLKSEQYLVGSDCYYQLGELAIHFTPGDFIQVNPLLNEQMVQLAQQWLALKGEDRLLDLYSGVGNFTLPLAKQVRSVVAIEGIERMSEQLRVNAKLNQLNNIKALSGDLDDPKTLAGICETIDKVLLDPARSGAQTALESVAKAGVKAVLYIACDPATMARDLAIAHKYGYKIQRWALINMFSQTSHVETVVLLSAD</sequence>
<dbReference type="Gene3D" id="3.40.50.150">
    <property type="entry name" value="Vaccinia Virus protein VP39"/>
    <property type="match status" value="1"/>
</dbReference>
<keyword evidence="1" id="KW-0004">4Fe-4S</keyword>
<keyword evidence="9" id="KW-1185">Reference proteome</keyword>
<dbReference type="OrthoDB" id="9804590at2"/>
<gene>
    <name evidence="8" type="ORF">EV690_2854</name>
</gene>
<comment type="similarity">
    <text evidence="6">Belongs to the class I-like SAM-binding methyltransferase superfamily. RNA M5U methyltransferase family.</text>
</comment>
<protein>
    <submittedName>
        <fullName evidence="8">23S rRNA m(5)U-1939 methyltransferase</fullName>
    </submittedName>
</protein>
<dbReference type="CDD" id="cd02440">
    <property type="entry name" value="AdoMet_MTases"/>
    <property type="match status" value="1"/>
</dbReference>
<dbReference type="GO" id="GO:0070041">
    <property type="term" value="F:rRNA (uridine-C5-)-methyltransferase activity"/>
    <property type="evidence" value="ECO:0007669"/>
    <property type="project" value="TreeGrafter"/>
</dbReference>
<dbReference type="Pfam" id="PF05958">
    <property type="entry name" value="tRNA_U5-meth_tr"/>
    <property type="match status" value="1"/>
</dbReference>
<feature type="binding site" evidence="6">
    <location>
        <position position="317"/>
    </location>
    <ligand>
        <name>S-adenosyl-L-methionine</name>
        <dbReference type="ChEBI" id="CHEBI:59789"/>
    </ligand>
</feature>
<feature type="binding site" evidence="6">
    <location>
        <position position="364"/>
    </location>
    <ligand>
        <name>S-adenosyl-L-methionine</name>
        <dbReference type="ChEBI" id="CHEBI:59789"/>
    </ligand>
</feature>
<accession>A0A4R1J976</accession>
<reference evidence="8 9" key="1">
    <citation type="submission" date="2019-03" db="EMBL/GenBank/DDBJ databases">
        <title>Genomic Encyclopedia of Type Strains, Phase IV (KMG-IV): sequencing the most valuable type-strain genomes for metagenomic binning, comparative biology and taxonomic classification.</title>
        <authorList>
            <person name="Goeker M."/>
        </authorList>
    </citation>
    <scope>NUCLEOTIDE SEQUENCE [LARGE SCALE GENOMIC DNA]</scope>
    <source>
        <strain evidence="8 9">DSM 18577</strain>
    </source>
</reference>
<dbReference type="GO" id="GO:0070475">
    <property type="term" value="P:rRNA base methylation"/>
    <property type="evidence" value="ECO:0007669"/>
    <property type="project" value="TreeGrafter"/>
</dbReference>
<evidence type="ECO:0000256" key="1">
    <source>
        <dbReference type="ARBA" id="ARBA00022485"/>
    </source>
</evidence>
<keyword evidence="3 6" id="KW-0808">Transferase</keyword>